<proteinExistence type="predicted"/>
<dbReference type="Proteomes" id="UP000316603">
    <property type="component" value="Unassembled WGS sequence"/>
</dbReference>
<name>A0A561TE13_9ACTN</name>
<accession>A0A561TE13</accession>
<comment type="caution">
    <text evidence="1">The sequence shown here is derived from an EMBL/GenBank/DDBJ whole genome shotgun (WGS) entry which is preliminary data.</text>
</comment>
<protein>
    <submittedName>
        <fullName evidence="1">Uncharacterized protein</fullName>
    </submittedName>
</protein>
<dbReference type="AlphaFoldDB" id="A0A561TE13"/>
<reference evidence="1 2" key="1">
    <citation type="submission" date="2019-06" db="EMBL/GenBank/DDBJ databases">
        <title>Sequencing the genomes of 1000 actinobacteria strains.</title>
        <authorList>
            <person name="Klenk H.-P."/>
        </authorList>
    </citation>
    <scope>NUCLEOTIDE SEQUENCE [LARGE SCALE GENOMIC DNA]</scope>
    <source>
        <strain evidence="1 2">DSM 41695</strain>
    </source>
</reference>
<dbReference type="EMBL" id="VIWV01000001">
    <property type="protein sequence ID" value="TWF85359.1"/>
    <property type="molecule type" value="Genomic_DNA"/>
</dbReference>
<evidence type="ECO:0000313" key="1">
    <source>
        <dbReference type="EMBL" id="TWF85359.1"/>
    </source>
</evidence>
<sequence length="76" mass="8191">MRRLSSGATLEYSGAMSNDHAQDIGLRFALQATGFELATEPPASDTPLAHILAFADEHGYEALTDEHFEAAKRGTL</sequence>
<organism evidence="1 2">
    <name type="scientific">Streptomyces capillispiralis</name>
    <dbReference type="NCBI Taxonomy" id="68182"/>
    <lineage>
        <taxon>Bacteria</taxon>
        <taxon>Bacillati</taxon>
        <taxon>Actinomycetota</taxon>
        <taxon>Actinomycetes</taxon>
        <taxon>Kitasatosporales</taxon>
        <taxon>Streptomycetaceae</taxon>
        <taxon>Streptomyces</taxon>
    </lineage>
</organism>
<keyword evidence="2" id="KW-1185">Reference proteome</keyword>
<gene>
    <name evidence="1" type="ORF">FHX78_112311</name>
</gene>
<evidence type="ECO:0000313" key="2">
    <source>
        <dbReference type="Proteomes" id="UP000316603"/>
    </source>
</evidence>